<name>A0ABS6IM30_9HYPH</name>
<evidence type="ECO:0000256" key="2">
    <source>
        <dbReference type="ARBA" id="ARBA00022803"/>
    </source>
</evidence>
<gene>
    <name evidence="4" type="ORF">KQ910_16970</name>
</gene>
<dbReference type="PROSITE" id="PS50005">
    <property type="entry name" value="TPR"/>
    <property type="match status" value="1"/>
</dbReference>
<dbReference type="Pfam" id="PF13181">
    <property type="entry name" value="TPR_8"/>
    <property type="match status" value="1"/>
</dbReference>
<keyword evidence="1" id="KW-0677">Repeat</keyword>
<accession>A0ABS6IM30</accession>
<dbReference type="PANTHER" id="PTHR45586">
    <property type="entry name" value="TPR REPEAT-CONTAINING PROTEIN PA4667"/>
    <property type="match status" value="1"/>
</dbReference>
<dbReference type="Pfam" id="PF13432">
    <property type="entry name" value="TPR_16"/>
    <property type="match status" value="3"/>
</dbReference>
<evidence type="ECO:0000313" key="5">
    <source>
        <dbReference type="Proteomes" id="UP000727907"/>
    </source>
</evidence>
<protein>
    <submittedName>
        <fullName evidence="4">Tetratricopeptide repeat protein</fullName>
    </submittedName>
</protein>
<evidence type="ECO:0000256" key="1">
    <source>
        <dbReference type="ARBA" id="ARBA00022737"/>
    </source>
</evidence>
<evidence type="ECO:0000313" key="4">
    <source>
        <dbReference type="EMBL" id="MBU8875470.1"/>
    </source>
</evidence>
<dbReference type="InterPro" id="IPR019734">
    <property type="entry name" value="TPR_rpt"/>
</dbReference>
<dbReference type="RefSeq" id="WP_216962755.1">
    <property type="nucleotide sequence ID" value="NZ_JAHOPB010000001.1"/>
</dbReference>
<feature type="repeat" description="TPR" evidence="3">
    <location>
        <begin position="454"/>
        <end position="487"/>
    </location>
</feature>
<dbReference type="Proteomes" id="UP000727907">
    <property type="component" value="Unassembled WGS sequence"/>
</dbReference>
<dbReference type="PANTHER" id="PTHR45586:SF1">
    <property type="entry name" value="LIPOPOLYSACCHARIDE ASSEMBLY PROTEIN B"/>
    <property type="match status" value="1"/>
</dbReference>
<keyword evidence="5" id="KW-1185">Reference proteome</keyword>
<reference evidence="4 5" key="1">
    <citation type="submission" date="2021-06" db="EMBL/GenBank/DDBJ databases">
        <authorList>
            <person name="Lee D.H."/>
        </authorList>
    </citation>
    <scope>NUCLEOTIDE SEQUENCE [LARGE SCALE GENOMIC DNA]</scope>
    <source>
        <strain evidence="4 5">MMS21-HV4-11</strain>
    </source>
</reference>
<proteinExistence type="predicted"/>
<sequence length="981" mass="109274">MNLVQHLASRIDSRRVAALRTRALDRSQARHWEEAERAWRQVMSATPNSIENAVELVDVLRRLKRYDEADRLVENFLRSSPRDLRLLVVYARNATAAVDREATCERWLAVLDVDADSFEAHLRLALAFEAMAVESKASLHFDRARQLSPDHPELIKSLAGHLAQKGDAREAAKVYARVVERFPKDSEQLLSYARVLIDLGDVKAADGVLGRSAAGRKLDRRLLEARIRCDIALGAWPEVVQNLRHLLAKSKQSRETALKIWELLRGVGSLSNIQPDVASDLATIIAPHQLPLIAAARDDHAFGVALDLLTLSGESSRSMLLRAELLADMRRYAEAEAICRKLLSSRSKPRHLQTLQLLDRIVASQFDWPEALSVRQQLAALSPNDGAVHRAIADALVNMGDLAGAENSLLRAIQLNVQDGEAMYRLGLLAFTRNEPRLAQSYFGHATGSIAARTDAFYRLGIVQQALDDRKASIEAYAACLKAQPTHKQAFNALVEIEGRDNEDSLWHRHLAAIEERTRKIDEEWVFIASAEIFLHDFERALQTLERALSATGYHAELALLQAHALRLDGRLDQAESAVRRLLAKAPFYYRAYDEFVQILCAGGKFVEARDFVESKPLYFGSPELKARAIGLLTHVYFGIGDPRSALLTYRDSSLSTAVRQNVGADSFVQSTSAIRPRDKVLALAAWGLGDETLWSTFYPALNARIANLSITCDPRMTKLLQRSFPGVDFRPTARWMGLDALHGTGVAKKYAGLPNLSLTRVVDNVGWDMIGRAAKVAVVTDLLPDVCDSLDSIPRTLGYLKPDPYRVDYWRGRLAQRADGPKVGIAWSSLRLTHHRRGHLTNLADWTPVLKIPGLSLICLDPAADDAEIAAVRERFGVDIHRPEGLNLRRDIDDKAALMKALDLVICVANGVSELSGAIGVETWMLNRSHTLDWRIVDGEGTDVFHPNKTHVFVEDRHNVDALMEATGARLQKWLEAGRR</sequence>
<dbReference type="EMBL" id="JAHOPB010000001">
    <property type="protein sequence ID" value="MBU8875470.1"/>
    <property type="molecule type" value="Genomic_DNA"/>
</dbReference>
<dbReference type="InterPro" id="IPR051012">
    <property type="entry name" value="CellSynth/LPSAsmb/PSIAsmb"/>
</dbReference>
<organism evidence="4 5">
    <name type="scientific">Reyranella humidisoli</name>
    <dbReference type="NCBI Taxonomy" id="2849149"/>
    <lineage>
        <taxon>Bacteria</taxon>
        <taxon>Pseudomonadati</taxon>
        <taxon>Pseudomonadota</taxon>
        <taxon>Alphaproteobacteria</taxon>
        <taxon>Hyphomicrobiales</taxon>
        <taxon>Reyranellaceae</taxon>
        <taxon>Reyranella</taxon>
    </lineage>
</organism>
<keyword evidence="2 3" id="KW-0802">TPR repeat</keyword>
<evidence type="ECO:0000256" key="3">
    <source>
        <dbReference type="PROSITE-ProRule" id="PRU00339"/>
    </source>
</evidence>
<comment type="caution">
    <text evidence="4">The sequence shown here is derived from an EMBL/GenBank/DDBJ whole genome shotgun (WGS) entry which is preliminary data.</text>
</comment>
<dbReference type="SMART" id="SM00028">
    <property type="entry name" value="TPR"/>
    <property type="match status" value="8"/>
</dbReference>